<comment type="caution">
    <text evidence="1">The sequence shown here is derived from an EMBL/GenBank/DDBJ whole genome shotgun (WGS) entry which is preliminary data.</text>
</comment>
<dbReference type="SUPFAM" id="SSF142906">
    <property type="entry name" value="YjbR-like"/>
    <property type="match status" value="1"/>
</dbReference>
<reference evidence="1" key="1">
    <citation type="submission" date="2020-10" db="EMBL/GenBank/DDBJ databases">
        <authorList>
            <person name="Gilroy R."/>
        </authorList>
    </citation>
    <scope>NUCLEOTIDE SEQUENCE</scope>
    <source>
        <strain evidence="1">517</strain>
    </source>
</reference>
<dbReference type="Proteomes" id="UP000727857">
    <property type="component" value="Unassembled WGS sequence"/>
</dbReference>
<dbReference type="Gene3D" id="3.90.1150.30">
    <property type="match status" value="1"/>
</dbReference>
<dbReference type="InterPro" id="IPR007351">
    <property type="entry name" value="YjbR"/>
</dbReference>
<dbReference type="AlphaFoldDB" id="A0A940IDR5"/>
<dbReference type="InterPro" id="IPR038056">
    <property type="entry name" value="YjbR-like_sf"/>
</dbReference>
<gene>
    <name evidence="1" type="ORF">IAB16_06170</name>
</gene>
<dbReference type="InterPro" id="IPR058532">
    <property type="entry name" value="YjbR/MT2646/Rv2570-like"/>
</dbReference>
<name>A0A940IDR5_9FIRM</name>
<dbReference type="Pfam" id="PF04237">
    <property type="entry name" value="YjbR"/>
    <property type="match status" value="1"/>
</dbReference>
<evidence type="ECO:0000313" key="1">
    <source>
        <dbReference type="EMBL" id="MBO8424588.1"/>
    </source>
</evidence>
<evidence type="ECO:0000313" key="2">
    <source>
        <dbReference type="Proteomes" id="UP000727857"/>
    </source>
</evidence>
<keyword evidence="1" id="KW-0238">DNA-binding</keyword>
<proteinExistence type="predicted"/>
<reference evidence="1" key="2">
    <citation type="journal article" date="2021" name="PeerJ">
        <title>Extensive microbial diversity within the chicken gut microbiome revealed by metagenomics and culture.</title>
        <authorList>
            <person name="Gilroy R."/>
            <person name="Ravi A."/>
            <person name="Getino M."/>
            <person name="Pursley I."/>
            <person name="Horton D.L."/>
            <person name="Alikhan N.F."/>
            <person name="Baker D."/>
            <person name="Gharbi K."/>
            <person name="Hall N."/>
            <person name="Watson M."/>
            <person name="Adriaenssens E.M."/>
            <person name="Foster-Nyarko E."/>
            <person name="Jarju S."/>
            <person name="Secka A."/>
            <person name="Antonio M."/>
            <person name="Oren A."/>
            <person name="Chaudhuri R.R."/>
            <person name="La Ragione R."/>
            <person name="Hildebrand F."/>
            <person name="Pallen M.J."/>
        </authorList>
    </citation>
    <scope>NUCLEOTIDE SEQUENCE</scope>
    <source>
        <strain evidence="1">517</strain>
    </source>
</reference>
<organism evidence="1 2">
    <name type="scientific">Candidatus Stercoripulliclostridium pullicola</name>
    <dbReference type="NCBI Taxonomy" id="2840953"/>
    <lineage>
        <taxon>Bacteria</taxon>
        <taxon>Bacillati</taxon>
        <taxon>Bacillota</taxon>
        <taxon>Clostridia</taxon>
        <taxon>Eubacteriales</taxon>
        <taxon>Candidatus Stercoripulliclostridium</taxon>
    </lineage>
</organism>
<dbReference type="PANTHER" id="PTHR35145:SF1">
    <property type="entry name" value="CYTOPLASMIC PROTEIN"/>
    <property type="match status" value="1"/>
</dbReference>
<dbReference type="GO" id="GO:0003677">
    <property type="term" value="F:DNA binding"/>
    <property type="evidence" value="ECO:0007669"/>
    <property type="project" value="UniProtKB-KW"/>
</dbReference>
<dbReference type="PANTHER" id="PTHR35145">
    <property type="entry name" value="CYTOPLASMIC PROTEIN-RELATED"/>
    <property type="match status" value="1"/>
</dbReference>
<dbReference type="EMBL" id="JADINF010000156">
    <property type="protein sequence ID" value="MBO8424588.1"/>
    <property type="molecule type" value="Genomic_DNA"/>
</dbReference>
<accession>A0A940IDR5</accession>
<protein>
    <submittedName>
        <fullName evidence="1">MmcQ/YjbR family DNA-binding protein</fullName>
    </submittedName>
</protein>
<sequence>MNAEEVKKHIYDTYGVEGDLPWIDDDSTVFRHKENRKWFALIMFGVERSRLKTAGEGTADALNLKCEPELALMIRDGKGILPAYHMNKEKWITVVLDGTVPADQVKALIDVSYELTVNAKPVKNPKPRARRKGKNV</sequence>